<dbReference type="PANTHER" id="PTHR46797">
    <property type="entry name" value="HTH-TYPE TRANSCRIPTIONAL REGULATOR"/>
    <property type="match status" value="1"/>
</dbReference>
<comment type="caution">
    <text evidence="5">The sequence shown here is derived from an EMBL/GenBank/DDBJ whole genome shotgun (WGS) entry which is preliminary data.</text>
</comment>
<dbReference type="InterPro" id="IPR011051">
    <property type="entry name" value="RmlC_Cupin_sf"/>
</dbReference>
<dbReference type="PROSITE" id="PS50943">
    <property type="entry name" value="HTH_CROC1"/>
    <property type="match status" value="1"/>
</dbReference>
<dbReference type="GO" id="GO:0003700">
    <property type="term" value="F:DNA-binding transcription factor activity"/>
    <property type="evidence" value="ECO:0007669"/>
    <property type="project" value="TreeGrafter"/>
</dbReference>
<organism evidence="5 6">
    <name type="scientific">Shewanella hanedai</name>
    <name type="common">Alteromonas hanedai</name>
    <dbReference type="NCBI Taxonomy" id="25"/>
    <lineage>
        <taxon>Bacteria</taxon>
        <taxon>Pseudomonadati</taxon>
        <taxon>Pseudomonadota</taxon>
        <taxon>Gammaproteobacteria</taxon>
        <taxon>Alteromonadales</taxon>
        <taxon>Shewanellaceae</taxon>
        <taxon>Shewanella</taxon>
    </lineage>
</organism>
<dbReference type="RefSeq" id="WP_144041526.1">
    <property type="nucleotide sequence ID" value="NZ_BMPL01000021.1"/>
</dbReference>
<keyword evidence="1" id="KW-0805">Transcription regulation</keyword>
<feature type="domain" description="HTH cro/C1-type" evidence="4">
    <location>
        <begin position="18"/>
        <end position="72"/>
    </location>
</feature>
<evidence type="ECO:0000313" key="5">
    <source>
        <dbReference type="EMBL" id="TRY12952.1"/>
    </source>
</evidence>
<dbReference type="Gene3D" id="2.60.120.10">
    <property type="entry name" value="Jelly Rolls"/>
    <property type="match status" value="1"/>
</dbReference>
<dbReference type="PANTHER" id="PTHR46797:SF23">
    <property type="entry name" value="HTH-TYPE TRANSCRIPTIONAL REGULATOR SUTR"/>
    <property type="match status" value="1"/>
</dbReference>
<evidence type="ECO:0000256" key="3">
    <source>
        <dbReference type="ARBA" id="ARBA00023163"/>
    </source>
</evidence>
<keyword evidence="6" id="KW-1185">Reference proteome</keyword>
<dbReference type="SUPFAM" id="SSF47413">
    <property type="entry name" value="lambda repressor-like DNA-binding domains"/>
    <property type="match status" value="1"/>
</dbReference>
<dbReference type="Proteomes" id="UP000318126">
    <property type="component" value="Unassembled WGS sequence"/>
</dbReference>
<name>A0A553JKH9_SHEHA</name>
<keyword evidence="2" id="KW-0238">DNA-binding</keyword>
<reference evidence="6" key="1">
    <citation type="submission" date="2019-07" db="EMBL/GenBank/DDBJ databases">
        <title>Shewanella sp. YLB-08 draft genomic sequence.</title>
        <authorList>
            <person name="Yu L."/>
        </authorList>
    </citation>
    <scope>NUCLEOTIDE SEQUENCE [LARGE SCALE GENOMIC DNA]</scope>
    <source>
        <strain evidence="6">JCM 20706</strain>
    </source>
</reference>
<keyword evidence="3" id="KW-0804">Transcription</keyword>
<evidence type="ECO:0000256" key="2">
    <source>
        <dbReference type="ARBA" id="ARBA00023125"/>
    </source>
</evidence>
<dbReference type="EMBL" id="VKGK01000024">
    <property type="protein sequence ID" value="TRY12952.1"/>
    <property type="molecule type" value="Genomic_DNA"/>
</dbReference>
<dbReference type="InterPro" id="IPR013096">
    <property type="entry name" value="Cupin_2"/>
</dbReference>
<dbReference type="InterPro" id="IPR010982">
    <property type="entry name" value="Lambda_DNA-bd_dom_sf"/>
</dbReference>
<dbReference type="Pfam" id="PF01381">
    <property type="entry name" value="HTH_3"/>
    <property type="match status" value="1"/>
</dbReference>
<dbReference type="SMART" id="SM00530">
    <property type="entry name" value="HTH_XRE"/>
    <property type="match status" value="1"/>
</dbReference>
<dbReference type="Gene3D" id="1.10.260.40">
    <property type="entry name" value="lambda repressor-like DNA-binding domains"/>
    <property type="match status" value="1"/>
</dbReference>
<dbReference type="InterPro" id="IPR050807">
    <property type="entry name" value="TransReg_Diox_bact_type"/>
</dbReference>
<proteinExistence type="predicted"/>
<dbReference type="AlphaFoldDB" id="A0A553JKH9"/>
<dbReference type="InterPro" id="IPR001387">
    <property type="entry name" value="Cro/C1-type_HTH"/>
</dbReference>
<dbReference type="OrthoDB" id="9792093at2"/>
<evidence type="ECO:0000259" key="4">
    <source>
        <dbReference type="PROSITE" id="PS50943"/>
    </source>
</evidence>
<evidence type="ECO:0000256" key="1">
    <source>
        <dbReference type="ARBA" id="ARBA00023015"/>
    </source>
</evidence>
<dbReference type="CDD" id="cd00093">
    <property type="entry name" value="HTH_XRE"/>
    <property type="match status" value="1"/>
</dbReference>
<dbReference type="SUPFAM" id="SSF51182">
    <property type="entry name" value="RmlC-like cupins"/>
    <property type="match status" value="1"/>
</dbReference>
<dbReference type="InterPro" id="IPR014710">
    <property type="entry name" value="RmlC-like_jellyroll"/>
</dbReference>
<gene>
    <name evidence="5" type="ORF">FN961_17770</name>
</gene>
<evidence type="ECO:0000313" key="6">
    <source>
        <dbReference type="Proteomes" id="UP000318126"/>
    </source>
</evidence>
<dbReference type="GO" id="GO:0005829">
    <property type="term" value="C:cytosol"/>
    <property type="evidence" value="ECO:0007669"/>
    <property type="project" value="TreeGrafter"/>
</dbReference>
<dbReference type="Pfam" id="PF07883">
    <property type="entry name" value="Cupin_2"/>
    <property type="match status" value="1"/>
</dbReference>
<dbReference type="GO" id="GO:0003677">
    <property type="term" value="F:DNA binding"/>
    <property type="evidence" value="ECO:0007669"/>
    <property type="project" value="UniProtKB-KW"/>
</dbReference>
<protein>
    <submittedName>
        <fullName evidence="5">Helix-turn-helix domain-containing protein</fullName>
    </submittedName>
</protein>
<dbReference type="CDD" id="cd02209">
    <property type="entry name" value="cupin_XRE_C"/>
    <property type="match status" value="1"/>
</dbReference>
<accession>A0A553JKH9</accession>
<sequence>MRHKELKINIHYSLGARLKEARSIKGWSLDTTSQHTGVSKAMLGQIERGESSPTVVKLWSIANGFSLPLSYFIEGLEQRSAPSVLINSEEDIQITTLCPFDEVTQLEVFQIILFPQREHISEPHNQGVIEHILAIDGTIEYYLNRNWHKVEKGRAVKFCADQVHGYRNMSDKPVTIHNIISYT</sequence>